<evidence type="ECO:0000256" key="4">
    <source>
        <dbReference type="ARBA" id="ARBA00022741"/>
    </source>
</evidence>
<dbReference type="PROSITE" id="PS50109">
    <property type="entry name" value="HIS_KIN"/>
    <property type="match status" value="1"/>
</dbReference>
<keyword evidence="4" id="KW-0547">Nucleotide-binding</keyword>
<evidence type="ECO:0000256" key="6">
    <source>
        <dbReference type="ARBA" id="ARBA00022840"/>
    </source>
</evidence>
<dbReference type="SUPFAM" id="SSF55874">
    <property type="entry name" value="ATPase domain of HSP90 chaperone/DNA topoisomerase II/histidine kinase"/>
    <property type="match status" value="1"/>
</dbReference>
<dbReference type="InterPro" id="IPR004358">
    <property type="entry name" value="Sig_transdc_His_kin-like_C"/>
</dbReference>
<dbReference type="EMBL" id="AP035785">
    <property type="protein sequence ID" value="BFO72095.1"/>
    <property type="molecule type" value="Genomic_DNA"/>
</dbReference>
<dbReference type="Gene3D" id="3.30.450.20">
    <property type="entry name" value="PAS domain"/>
    <property type="match status" value="1"/>
</dbReference>
<evidence type="ECO:0000313" key="10">
    <source>
        <dbReference type="EMBL" id="BFO72095.1"/>
    </source>
</evidence>
<evidence type="ECO:0000256" key="2">
    <source>
        <dbReference type="ARBA" id="ARBA00012438"/>
    </source>
</evidence>
<dbReference type="NCBIfam" id="TIGR00229">
    <property type="entry name" value="sensory_box"/>
    <property type="match status" value="1"/>
</dbReference>
<dbReference type="Pfam" id="PF02518">
    <property type="entry name" value="HATPase_c"/>
    <property type="match status" value="1"/>
</dbReference>
<dbReference type="InterPro" id="IPR000014">
    <property type="entry name" value="PAS"/>
</dbReference>
<dbReference type="PANTHER" id="PTHR43065">
    <property type="entry name" value="SENSOR HISTIDINE KINASE"/>
    <property type="match status" value="1"/>
</dbReference>
<dbReference type="Pfam" id="PF13188">
    <property type="entry name" value="PAS_8"/>
    <property type="match status" value="1"/>
</dbReference>
<keyword evidence="7" id="KW-0902">Two-component regulatory system</keyword>
<feature type="domain" description="Histidine kinase" evidence="8">
    <location>
        <begin position="172"/>
        <end position="376"/>
    </location>
</feature>
<evidence type="ECO:0000259" key="8">
    <source>
        <dbReference type="PROSITE" id="PS50109"/>
    </source>
</evidence>
<dbReference type="GO" id="GO:0004673">
    <property type="term" value="F:protein histidine kinase activity"/>
    <property type="evidence" value="ECO:0007669"/>
    <property type="project" value="UniProtKB-EC"/>
</dbReference>
<dbReference type="PRINTS" id="PR00344">
    <property type="entry name" value="BCTRLSENSOR"/>
</dbReference>
<dbReference type="InterPro" id="IPR003594">
    <property type="entry name" value="HATPase_dom"/>
</dbReference>
<dbReference type="PROSITE" id="PS50112">
    <property type="entry name" value="PAS"/>
    <property type="match status" value="1"/>
</dbReference>
<accession>A0AB33IVM6</accession>
<reference evidence="10" key="1">
    <citation type="submission" date="2024-07" db="EMBL/GenBank/DDBJ databases">
        <title>Complete genome sequence of Prevotella sp. YM-2024 GTC17253.</title>
        <authorList>
            <person name="Hayashi M."/>
            <person name="Muto Y."/>
            <person name="Tanaka K."/>
            <person name="Niwa H."/>
        </authorList>
    </citation>
    <scope>NUCLEOTIDE SEQUENCE</scope>
    <source>
        <strain evidence="10">GTC17253</strain>
    </source>
</reference>
<dbReference type="SUPFAM" id="SSF55785">
    <property type="entry name" value="PYP-like sensor domain (PAS domain)"/>
    <property type="match status" value="1"/>
</dbReference>
<dbReference type="GO" id="GO:0005524">
    <property type="term" value="F:ATP binding"/>
    <property type="evidence" value="ECO:0007669"/>
    <property type="project" value="UniProtKB-KW"/>
</dbReference>
<gene>
    <name evidence="10" type="ORF">GTC17253_20610</name>
</gene>
<evidence type="ECO:0000256" key="3">
    <source>
        <dbReference type="ARBA" id="ARBA00022679"/>
    </source>
</evidence>
<comment type="catalytic activity">
    <reaction evidence="1">
        <text>ATP + protein L-histidine = ADP + protein N-phospho-L-histidine.</text>
        <dbReference type="EC" id="2.7.13.3"/>
    </reaction>
</comment>
<dbReference type="InterPro" id="IPR005467">
    <property type="entry name" value="His_kinase_dom"/>
</dbReference>
<keyword evidence="3" id="KW-0808">Transferase</keyword>
<proteinExistence type="predicted"/>
<sequence length="376" mass="42923">MLMAMVAIAAVTGYIRLRRRYRRNLRKVSFMFDAIDNLDYSFHFPTDRISHEENLFNTSLNRIKTIIQRDREETAEREKYYEAILNAVETGIIVVDSRGNIVQHNHAALQLLGLETLTHMAQIKENLTTQRFSIREANTLLQGNKMRIIGFSDINSELSNQEVDSWTKLIRVLTHEIMNTITPVTSLSETLLPLTDRTADDEHAREELRTGLSTINKTGHELLSFVENYRKFTHIPTPHPELFYVRPFIERMVRLAAFPHIEINVEPTDLLVYADEGLMAHVVTNILKNAIEAIDNDGHIRIHAYSDEKENVVVAISNDGPLIPDDVAQHIFVPFFTTKRDGSGIGLSISRQIMRISGGSLTLKTMKGETTFELKI</sequence>
<evidence type="ECO:0000256" key="7">
    <source>
        <dbReference type="ARBA" id="ARBA00023012"/>
    </source>
</evidence>
<feature type="domain" description="PAS" evidence="9">
    <location>
        <begin position="77"/>
        <end position="115"/>
    </location>
</feature>
<evidence type="ECO:0000259" key="9">
    <source>
        <dbReference type="PROSITE" id="PS50112"/>
    </source>
</evidence>
<evidence type="ECO:0000256" key="1">
    <source>
        <dbReference type="ARBA" id="ARBA00000085"/>
    </source>
</evidence>
<dbReference type="InterPro" id="IPR035965">
    <property type="entry name" value="PAS-like_dom_sf"/>
</dbReference>
<keyword evidence="6 10" id="KW-0067">ATP-binding</keyword>
<dbReference type="Gene3D" id="3.30.565.10">
    <property type="entry name" value="Histidine kinase-like ATPase, C-terminal domain"/>
    <property type="match status" value="1"/>
</dbReference>
<dbReference type="EC" id="2.7.13.3" evidence="2"/>
<organism evidence="10">
    <name type="scientific">Prevotella sp. GTC17253</name>
    <dbReference type="NCBI Taxonomy" id="3236793"/>
    <lineage>
        <taxon>Bacteria</taxon>
        <taxon>Pseudomonadati</taxon>
        <taxon>Bacteroidota</taxon>
        <taxon>Bacteroidia</taxon>
        <taxon>Bacteroidales</taxon>
        <taxon>Prevotellaceae</taxon>
        <taxon>Prevotella</taxon>
    </lineage>
</organism>
<keyword evidence="5" id="KW-0418">Kinase</keyword>
<dbReference type="InterPro" id="IPR036890">
    <property type="entry name" value="HATPase_C_sf"/>
</dbReference>
<dbReference type="AlphaFoldDB" id="A0AB33IVM6"/>
<dbReference type="SMART" id="SM00387">
    <property type="entry name" value="HATPase_c"/>
    <property type="match status" value="1"/>
</dbReference>
<evidence type="ECO:0000256" key="5">
    <source>
        <dbReference type="ARBA" id="ARBA00022777"/>
    </source>
</evidence>
<name>A0AB33IVM6_9BACT</name>
<dbReference type="PANTHER" id="PTHR43065:SF46">
    <property type="entry name" value="C4-DICARBOXYLATE TRANSPORT SENSOR PROTEIN DCTB"/>
    <property type="match status" value="1"/>
</dbReference>
<protein>
    <recommendedName>
        <fullName evidence="2">histidine kinase</fullName>
        <ecNumber evidence="2">2.7.13.3</ecNumber>
    </recommendedName>
</protein>
<dbReference type="GO" id="GO:0000160">
    <property type="term" value="P:phosphorelay signal transduction system"/>
    <property type="evidence" value="ECO:0007669"/>
    <property type="project" value="UniProtKB-KW"/>
</dbReference>